<evidence type="ECO:0000313" key="3">
    <source>
        <dbReference type="EMBL" id="KAG6781108.1"/>
    </source>
</evidence>
<keyword evidence="2" id="KW-0143">Chaperone</keyword>
<organism evidence="3 4">
    <name type="scientific">Populus tomentosa</name>
    <name type="common">Chinese white poplar</name>
    <dbReference type="NCBI Taxonomy" id="118781"/>
    <lineage>
        <taxon>Eukaryota</taxon>
        <taxon>Viridiplantae</taxon>
        <taxon>Streptophyta</taxon>
        <taxon>Embryophyta</taxon>
        <taxon>Tracheophyta</taxon>
        <taxon>Spermatophyta</taxon>
        <taxon>Magnoliopsida</taxon>
        <taxon>eudicotyledons</taxon>
        <taxon>Gunneridae</taxon>
        <taxon>Pentapetalae</taxon>
        <taxon>rosids</taxon>
        <taxon>fabids</taxon>
        <taxon>Malpighiales</taxon>
        <taxon>Salicaceae</taxon>
        <taxon>Saliceae</taxon>
        <taxon>Populus</taxon>
    </lineage>
</organism>
<dbReference type="GO" id="GO:0005524">
    <property type="term" value="F:ATP binding"/>
    <property type="evidence" value="ECO:0007669"/>
    <property type="project" value="InterPro"/>
</dbReference>
<dbReference type="InterPro" id="IPR001404">
    <property type="entry name" value="Hsp90_fam"/>
</dbReference>
<dbReference type="GO" id="GO:0051082">
    <property type="term" value="F:unfolded protein binding"/>
    <property type="evidence" value="ECO:0007669"/>
    <property type="project" value="InterPro"/>
</dbReference>
<dbReference type="AlphaFoldDB" id="A0A8X8A177"/>
<evidence type="ECO:0000256" key="2">
    <source>
        <dbReference type="ARBA" id="ARBA00023186"/>
    </source>
</evidence>
<accession>A0A8X8A177</accession>
<proteinExistence type="inferred from homology"/>
<dbReference type="Proteomes" id="UP000886885">
    <property type="component" value="Chromosome 3D"/>
</dbReference>
<sequence>MPRLSVSRFSAFPPYFDANIAINENGENTHKKKKLKKIVLLVCWRGCRAFIARLPSSDNADSAEDLEFVMALDHGLVLKLSPLQLSKTLRRFNILESRSRKEKNAAPDRIRFESLTDKSKLVPDKVNKTLPIIDSGAGMTKAALIEPVIVILDLVNNLGTIARSGTKEFMEVLQAGADVSIIRHFGVGFYSAFLVADKVIVTTMHNDDDQYVWEFQAGEPLGRGTEVTLR</sequence>
<comment type="similarity">
    <text evidence="1">Belongs to the heat shock protein 90 family.</text>
</comment>
<comment type="caution">
    <text evidence="3">The sequence shown here is derived from an EMBL/GenBank/DDBJ whole genome shotgun (WGS) entry which is preliminary data.</text>
</comment>
<gene>
    <name evidence="3" type="ORF">POTOM_013993</name>
</gene>
<evidence type="ECO:0000313" key="4">
    <source>
        <dbReference type="Proteomes" id="UP000886885"/>
    </source>
</evidence>
<protein>
    <submittedName>
        <fullName evidence="3">Uncharacterized protein</fullName>
    </submittedName>
</protein>
<dbReference type="EMBL" id="JAAWWB010000006">
    <property type="protein sequence ID" value="KAG6781108.1"/>
    <property type="molecule type" value="Genomic_DNA"/>
</dbReference>
<dbReference type="GO" id="GO:0140662">
    <property type="term" value="F:ATP-dependent protein folding chaperone"/>
    <property type="evidence" value="ECO:0007669"/>
    <property type="project" value="InterPro"/>
</dbReference>
<dbReference type="OrthoDB" id="1304221at2759"/>
<dbReference type="GO" id="GO:0016887">
    <property type="term" value="F:ATP hydrolysis activity"/>
    <property type="evidence" value="ECO:0007669"/>
    <property type="project" value="InterPro"/>
</dbReference>
<evidence type="ECO:0000256" key="1">
    <source>
        <dbReference type="ARBA" id="ARBA00008239"/>
    </source>
</evidence>
<reference evidence="3" key="1">
    <citation type="journal article" date="2020" name="bioRxiv">
        <title>Hybrid origin of Populus tomentosa Carr. identified through genome sequencing and phylogenomic analysis.</title>
        <authorList>
            <person name="An X."/>
            <person name="Gao K."/>
            <person name="Chen Z."/>
            <person name="Li J."/>
            <person name="Yang X."/>
            <person name="Yang X."/>
            <person name="Zhou J."/>
            <person name="Guo T."/>
            <person name="Zhao T."/>
            <person name="Huang S."/>
            <person name="Miao D."/>
            <person name="Khan W.U."/>
            <person name="Rao P."/>
            <person name="Ye M."/>
            <person name="Lei B."/>
            <person name="Liao W."/>
            <person name="Wang J."/>
            <person name="Ji L."/>
            <person name="Li Y."/>
            <person name="Guo B."/>
            <person name="Mustafa N.S."/>
            <person name="Li S."/>
            <person name="Yun Q."/>
            <person name="Keller S.R."/>
            <person name="Mao J."/>
            <person name="Zhang R."/>
            <person name="Strauss S.H."/>
        </authorList>
    </citation>
    <scope>NUCLEOTIDE SEQUENCE</scope>
    <source>
        <strain evidence="3">GM15</strain>
        <tissue evidence="3">Leaf</tissue>
    </source>
</reference>
<keyword evidence="4" id="KW-1185">Reference proteome</keyword>
<name>A0A8X8A177_POPTO</name>
<dbReference type="PANTHER" id="PTHR11528">
    <property type="entry name" value="HEAT SHOCK PROTEIN 90 FAMILY MEMBER"/>
    <property type="match status" value="1"/>
</dbReference>